<gene>
    <name evidence="1" type="ORF">FSB_LOCUS33374</name>
</gene>
<sequence>MYVTRPLSMYKRSPDALSLPPPEGPSSGILVIQDEESEPKPTCCFGLRKNSDIKDLPFPQNKSLEHRYLTSVGNRYHTNSHYFQNVIFIPVLNQPLSSNRYYAIQSHGKHKGDAHTNSKEEDMDICCFISNAHDVPPQQLDPNNVNQQFEICRQGRTINNSSGFVAKSIVPDGIPPHFLGTKGWKVCASTSPDFELCEAQGLDSTLRARLPEFNLPLSNMSSEPVVVGKWYCPFMFIREGSPKTLKDELCKSIYYEMRLEQKWEQVFSCENNYSHGNTVVVDALVQREVVTVGGREAVVDERSVGDGVVWFRSSSNVGEETSVALNLAIIERMKWEQKRVGWIGGNGKRVTVKRVEEFAGIGGWKKFGCYVLVERFVLKRLNGSLVVLNYDFKHTHQIRCKWE</sequence>
<dbReference type="PANTHER" id="PTHR31050">
    <property type="entry name" value="OS08G0413200 PROTEIN"/>
    <property type="match status" value="1"/>
</dbReference>
<protein>
    <submittedName>
        <fullName evidence="1">Uncharacterized protein</fullName>
    </submittedName>
</protein>
<organism evidence="1">
    <name type="scientific">Fagus sylvatica</name>
    <name type="common">Beechnut</name>
    <dbReference type="NCBI Taxonomy" id="28930"/>
    <lineage>
        <taxon>Eukaryota</taxon>
        <taxon>Viridiplantae</taxon>
        <taxon>Streptophyta</taxon>
        <taxon>Embryophyta</taxon>
        <taxon>Tracheophyta</taxon>
        <taxon>Spermatophyta</taxon>
        <taxon>Magnoliopsida</taxon>
        <taxon>eudicotyledons</taxon>
        <taxon>Gunneridae</taxon>
        <taxon>Pentapetalae</taxon>
        <taxon>rosids</taxon>
        <taxon>fabids</taxon>
        <taxon>Fagales</taxon>
        <taxon>Fagaceae</taxon>
        <taxon>Fagus</taxon>
    </lineage>
</organism>
<evidence type="ECO:0000313" key="1">
    <source>
        <dbReference type="EMBL" id="SPD05492.1"/>
    </source>
</evidence>
<dbReference type="EMBL" id="OIVN01002668">
    <property type="protein sequence ID" value="SPD05492.1"/>
    <property type="molecule type" value="Genomic_DNA"/>
</dbReference>
<dbReference type="AlphaFoldDB" id="A0A2N9H0G6"/>
<accession>A0A2N9H0G6</accession>
<reference evidence="1" key="1">
    <citation type="submission" date="2018-02" db="EMBL/GenBank/DDBJ databases">
        <authorList>
            <person name="Cohen D.B."/>
            <person name="Kent A.D."/>
        </authorList>
    </citation>
    <scope>NUCLEOTIDE SEQUENCE</scope>
</reference>
<proteinExistence type="predicted"/>
<dbReference type="PANTHER" id="PTHR31050:SF3">
    <property type="entry name" value="OS08G0412800 PROTEIN"/>
    <property type="match status" value="1"/>
</dbReference>
<name>A0A2N9H0G6_FAGSY</name>
<dbReference type="InterPro" id="IPR010683">
    <property type="entry name" value="DUF1262"/>
</dbReference>
<dbReference type="Pfam" id="PF06880">
    <property type="entry name" value="DUF1262"/>
    <property type="match status" value="1"/>
</dbReference>